<dbReference type="InterPro" id="IPR045286">
    <property type="entry name" value="FBS1-like"/>
</dbReference>
<feature type="region of interest" description="Disordered" evidence="1">
    <location>
        <begin position="85"/>
        <end position="106"/>
    </location>
</feature>
<comment type="caution">
    <text evidence="3">The sequence shown here is derived from an EMBL/GenBank/DDBJ whole genome shotgun (WGS) entry which is preliminary data.</text>
</comment>
<evidence type="ECO:0000313" key="3">
    <source>
        <dbReference type="EMBL" id="KMZ69432.1"/>
    </source>
</evidence>
<proteinExistence type="predicted"/>
<protein>
    <submittedName>
        <fullName evidence="3">F-box protein</fullName>
    </submittedName>
</protein>
<feature type="region of interest" description="Disordered" evidence="1">
    <location>
        <begin position="1"/>
        <end position="73"/>
    </location>
</feature>
<dbReference type="AlphaFoldDB" id="A0A0K9PMH1"/>
<evidence type="ECO:0000259" key="2">
    <source>
        <dbReference type="PROSITE" id="PS50181"/>
    </source>
</evidence>
<dbReference type="PROSITE" id="PS50181">
    <property type="entry name" value="FBOX"/>
    <property type="match status" value="1"/>
</dbReference>
<feature type="compositionally biased region" description="Polar residues" evidence="1">
    <location>
        <begin position="58"/>
        <end position="68"/>
    </location>
</feature>
<dbReference type="SUPFAM" id="SSF81383">
    <property type="entry name" value="F-box domain"/>
    <property type="match status" value="1"/>
</dbReference>
<dbReference type="Proteomes" id="UP000036987">
    <property type="component" value="Unassembled WGS sequence"/>
</dbReference>
<evidence type="ECO:0000313" key="4">
    <source>
        <dbReference type="Proteomes" id="UP000036987"/>
    </source>
</evidence>
<feature type="region of interest" description="Disordered" evidence="1">
    <location>
        <begin position="186"/>
        <end position="206"/>
    </location>
</feature>
<sequence>MTKEAMKSGEKKRGRNSKNRYLRPGALAQLCYRKSSSKSHRNTGEKKISPIRKKARSNFLSAEENSGDSVLGSLKSPLKTILENSDDVLESNPPETPKTPSTKQFDSQSFLEALPMDVLVRILCHLHHDQLLPVFHVSQRIRTAVSIARQHHFNYTTPDRTRQEMLRTRTPHSTEHWPFLRNIDSTSLFPPTPKAPRQGTRPPRSHSVCMKQISAVLFKDSAMPNSPSKVLHYPPTTMFSWKSLALNRVLFYEDELCHAVSQHKLM</sequence>
<gene>
    <name evidence="3" type="ORF">ZOSMA_214G00200</name>
</gene>
<dbReference type="OMA" id="CMKQISA"/>
<feature type="domain" description="F-box" evidence="2">
    <location>
        <begin position="108"/>
        <end position="156"/>
    </location>
</feature>
<feature type="compositionally biased region" description="Basic residues" evidence="1">
    <location>
        <begin position="12"/>
        <end position="21"/>
    </location>
</feature>
<dbReference type="InterPro" id="IPR036047">
    <property type="entry name" value="F-box-like_dom_sf"/>
</dbReference>
<dbReference type="PANTHER" id="PTHR34049">
    <property type="entry name" value="F-BOX PROTEIN SKIP27"/>
    <property type="match status" value="1"/>
</dbReference>
<organism evidence="3 4">
    <name type="scientific">Zostera marina</name>
    <name type="common">Eelgrass</name>
    <dbReference type="NCBI Taxonomy" id="29655"/>
    <lineage>
        <taxon>Eukaryota</taxon>
        <taxon>Viridiplantae</taxon>
        <taxon>Streptophyta</taxon>
        <taxon>Embryophyta</taxon>
        <taxon>Tracheophyta</taxon>
        <taxon>Spermatophyta</taxon>
        <taxon>Magnoliopsida</taxon>
        <taxon>Liliopsida</taxon>
        <taxon>Zosteraceae</taxon>
        <taxon>Zostera</taxon>
    </lineage>
</organism>
<feature type="compositionally biased region" description="Basic and acidic residues" evidence="1">
    <location>
        <begin position="1"/>
        <end position="11"/>
    </location>
</feature>
<dbReference type="PANTHER" id="PTHR34049:SF2">
    <property type="entry name" value="F-BOX DOMAIN CONTAINING PROTEIN, EXPRESSED"/>
    <property type="match status" value="1"/>
</dbReference>
<dbReference type="EMBL" id="LFYR01000769">
    <property type="protein sequence ID" value="KMZ69432.1"/>
    <property type="molecule type" value="Genomic_DNA"/>
</dbReference>
<name>A0A0K9PMH1_ZOSMR</name>
<reference evidence="4" key="1">
    <citation type="journal article" date="2016" name="Nature">
        <title>The genome of the seagrass Zostera marina reveals angiosperm adaptation to the sea.</title>
        <authorList>
            <person name="Olsen J.L."/>
            <person name="Rouze P."/>
            <person name="Verhelst B."/>
            <person name="Lin Y.-C."/>
            <person name="Bayer T."/>
            <person name="Collen J."/>
            <person name="Dattolo E."/>
            <person name="De Paoli E."/>
            <person name="Dittami S."/>
            <person name="Maumus F."/>
            <person name="Michel G."/>
            <person name="Kersting A."/>
            <person name="Lauritano C."/>
            <person name="Lohaus R."/>
            <person name="Toepel M."/>
            <person name="Tonon T."/>
            <person name="Vanneste K."/>
            <person name="Amirebrahimi M."/>
            <person name="Brakel J."/>
            <person name="Bostroem C."/>
            <person name="Chovatia M."/>
            <person name="Grimwood J."/>
            <person name="Jenkins J.W."/>
            <person name="Jueterbock A."/>
            <person name="Mraz A."/>
            <person name="Stam W.T."/>
            <person name="Tice H."/>
            <person name="Bornberg-Bauer E."/>
            <person name="Green P.J."/>
            <person name="Pearson G.A."/>
            <person name="Procaccini G."/>
            <person name="Duarte C.M."/>
            <person name="Schmutz J."/>
            <person name="Reusch T.B.H."/>
            <person name="Van de Peer Y."/>
        </authorList>
    </citation>
    <scope>NUCLEOTIDE SEQUENCE [LARGE SCALE GENOMIC DNA]</scope>
    <source>
        <strain evidence="4">cv. Finnish</strain>
    </source>
</reference>
<keyword evidence="4" id="KW-1185">Reference proteome</keyword>
<dbReference type="InterPro" id="IPR001810">
    <property type="entry name" value="F-box_dom"/>
</dbReference>
<evidence type="ECO:0000256" key="1">
    <source>
        <dbReference type="SAM" id="MobiDB-lite"/>
    </source>
</evidence>
<dbReference type="OrthoDB" id="514005at2759"/>
<accession>A0A0K9PMH1</accession>